<proteinExistence type="predicted"/>
<dbReference type="Proteomes" id="UP000007752">
    <property type="component" value="Chromosome 7"/>
</dbReference>
<name>A3BNR4_ORYSJ</name>
<reference evidence="2" key="1">
    <citation type="journal article" date="2005" name="PLoS Biol.">
        <title>The genomes of Oryza sativa: a history of duplications.</title>
        <authorList>
            <person name="Yu J."/>
            <person name="Wang J."/>
            <person name="Lin W."/>
            <person name="Li S."/>
            <person name="Li H."/>
            <person name="Zhou J."/>
            <person name="Ni P."/>
            <person name="Dong W."/>
            <person name="Hu S."/>
            <person name="Zeng C."/>
            <person name="Zhang J."/>
            <person name="Zhang Y."/>
            <person name="Li R."/>
            <person name="Xu Z."/>
            <person name="Li S."/>
            <person name="Li X."/>
            <person name="Zheng H."/>
            <person name="Cong L."/>
            <person name="Lin L."/>
            <person name="Yin J."/>
            <person name="Geng J."/>
            <person name="Li G."/>
            <person name="Shi J."/>
            <person name="Liu J."/>
            <person name="Lv H."/>
            <person name="Li J."/>
            <person name="Wang J."/>
            <person name="Deng Y."/>
            <person name="Ran L."/>
            <person name="Shi X."/>
            <person name="Wang X."/>
            <person name="Wu Q."/>
            <person name="Li C."/>
            <person name="Ren X."/>
            <person name="Wang J."/>
            <person name="Wang X."/>
            <person name="Li D."/>
            <person name="Liu D."/>
            <person name="Zhang X."/>
            <person name="Ji Z."/>
            <person name="Zhao W."/>
            <person name="Sun Y."/>
            <person name="Zhang Z."/>
            <person name="Bao J."/>
            <person name="Han Y."/>
            <person name="Dong L."/>
            <person name="Ji J."/>
            <person name="Chen P."/>
            <person name="Wu S."/>
            <person name="Liu J."/>
            <person name="Xiao Y."/>
            <person name="Bu D."/>
            <person name="Tan J."/>
            <person name="Yang L."/>
            <person name="Ye C."/>
            <person name="Zhang J."/>
            <person name="Xu J."/>
            <person name="Zhou Y."/>
            <person name="Yu Y."/>
            <person name="Zhang B."/>
            <person name="Zhuang S."/>
            <person name="Wei H."/>
            <person name="Liu B."/>
            <person name="Lei M."/>
            <person name="Yu H."/>
            <person name="Li Y."/>
            <person name="Xu H."/>
            <person name="Wei S."/>
            <person name="He X."/>
            <person name="Fang L."/>
            <person name="Zhang Z."/>
            <person name="Zhang Y."/>
            <person name="Huang X."/>
            <person name="Su Z."/>
            <person name="Tong W."/>
            <person name="Li J."/>
            <person name="Tong Z."/>
            <person name="Li S."/>
            <person name="Ye J."/>
            <person name="Wang L."/>
            <person name="Fang L."/>
            <person name="Lei T."/>
            <person name="Chen C."/>
            <person name="Chen H."/>
            <person name="Xu Z."/>
            <person name="Li H."/>
            <person name="Huang H."/>
            <person name="Zhang F."/>
            <person name="Xu H."/>
            <person name="Li N."/>
            <person name="Zhao C."/>
            <person name="Li S."/>
            <person name="Dong L."/>
            <person name="Huang Y."/>
            <person name="Li L."/>
            <person name="Xi Y."/>
            <person name="Qi Q."/>
            <person name="Li W."/>
            <person name="Zhang B."/>
            <person name="Hu W."/>
            <person name="Zhang Y."/>
            <person name="Tian X."/>
            <person name="Jiao Y."/>
            <person name="Liang X."/>
            <person name="Jin J."/>
            <person name="Gao L."/>
            <person name="Zheng W."/>
            <person name="Hao B."/>
            <person name="Liu S."/>
            <person name="Wang W."/>
            <person name="Yuan L."/>
            <person name="Cao M."/>
            <person name="McDermott J."/>
            <person name="Samudrala R."/>
            <person name="Wang J."/>
            <person name="Wong G.K."/>
            <person name="Yang H."/>
        </authorList>
    </citation>
    <scope>NUCLEOTIDE SEQUENCE [LARGE SCALE GENOMIC DNA]</scope>
</reference>
<reference evidence="2" key="2">
    <citation type="submission" date="2008-12" db="EMBL/GenBank/DDBJ databases">
        <title>Improved gene annotation of the rice (Oryza sativa) genomes.</title>
        <authorList>
            <person name="Wang J."/>
            <person name="Li R."/>
            <person name="Fan W."/>
            <person name="Huang Q."/>
            <person name="Zhang J."/>
            <person name="Zhou Y."/>
            <person name="Hu Y."/>
            <person name="Zi S."/>
            <person name="Li J."/>
            <person name="Ni P."/>
            <person name="Zheng H."/>
            <person name="Zhang Y."/>
            <person name="Zhao M."/>
            <person name="Hao Q."/>
            <person name="McDermott J."/>
            <person name="Samudrala R."/>
            <person name="Kristiansen K."/>
            <person name="Wong G.K.-S."/>
        </authorList>
    </citation>
    <scope>NUCLEOTIDE SEQUENCE</scope>
</reference>
<sequence length="144" mass="14835">MPHSPGAKPRVTAVKWPRASWARHSRNNGEAVPGREARHLESARAEFAAMAARASELEAREKDLAVGGQPGGAELARALEQVPEAADAIVSNFEGSAPQFTFGLASDEENGSEDGGDDAGGDDADGEDWDDVVSGADLGGPGTP</sequence>
<feature type="region of interest" description="Disordered" evidence="1">
    <location>
        <begin position="102"/>
        <end position="144"/>
    </location>
</feature>
<organism evidence="2">
    <name type="scientific">Oryza sativa subsp. japonica</name>
    <name type="common">Rice</name>
    <dbReference type="NCBI Taxonomy" id="39947"/>
    <lineage>
        <taxon>Eukaryota</taxon>
        <taxon>Viridiplantae</taxon>
        <taxon>Streptophyta</taxon>
        <taxon>Embryophyta</taxon>
        <taxon>Tracheophyta</taxon>
        <taxon>Spermatophyta</taxon>
        <taxon>Magnoliopsida</taxon>
        <taxon>Liliopsida</taxon>
        <taxon>Poales</taxon>
        <taxon>Poaceae</taxon>
        <taxon>BOP clade</taxon>
        <taxon>Oryzoideae</taxon>
        <taxon>Oryzeae</taxon>
        <taxon>Oryzinae</taxon>
        <taxon>Oryza</taxon>
        <taxon>Oryza sativa</taxon>
    </lineage>
</organism>
<dbReference type="AlphaFoldDB" id="A3BNR4"/>
<gene>
    <name evidence="2" type="ORF">OsJ_25706</name>
</gene>
<evidence type="ECO:0000313" key="2">
    <source>
        <dbReference type="EMBL" id="EAZ41203.1"/>
    </source>
</evidence>
<accession>A3BNR4</accession>
<feature type="compositionally biased region" description="Acidic residues" evidence="1">
    <location>
        <begin position="106"/>
        <end position="131"/>
    </location>
</feature>
<evidence type="ECO:0000256" key="1">
    <source>
        <dbReference type="SAM" id="MobiDB-lite"/>
    </source>
</evidence>
<protein>
    <submittedName>
        <fullName evidence="2">Uncharacterized protein</fullName>
    </submittedName>
</protein>
<dbReference type="EMBL" id="CM000144">
    <property type="protein sequence ID" value="EAZ41203.1"/>
    <property type="molecule type" value="Genomic_DNA"/>
</dbReference>